<dbReference type="InterPro" id="IPR012675">
    <property type="entry name" value="Beta-grasp_dom_sf"/>
</dbReference>
<gene>
    <name evidence="2" type="ORF">EDD78_11097</name>
</gene>
<dbReference type="Gene3D" id="3.30.420.480">
    <property type="entry name" value="Domain of unknown function (DUF4445)"/>
    <property type="match status" value="1"/>
</dbReference>
<keyword evidence="3" id="KW-1185">Reference proteome</keyword>
<dbReference type="InterPro" id="IPR043129">
    <property type="entry name" value="ATPase_NBD"/>
</dbReference>
<protein>
    <submittedName>
        <fullName evidence="2">Uncharacterized 2Fe-2S/4Fe-4S cluster protein (DUF4445 family)</fullName>
    </submittedName>
</protein>
<dbReference type="RefSeq" id="WP_132084990.1">
    <property type="nucleotide sequence ID" value="NZ_SLUK01000010.1"/>
</dbReference>
<dbReference type="Pfam" id="PF14574">
    <property type="entry name" value="RACo_C_ter"/>
    <property type="match status" value="1"/>
</dbReference>
<dbReference type="InterPro" id="IPR052911">
    <property type="entry name" value="Corrinoid_activation_enz"/>
</dbReference>
<dbReference type="SUPFAM" id="SSF53067">
    <property type="entry name" value="Actin-like ATPase domain"/>
    <property type="match status" value="1"/>
</dbReference>
<dbReference type="GO" id="GO:0051536">
    <property type="term" value="F:iron-sulfur cluster binding"/>
    <property type="evidence" value="ECO:0007669"/>
    <property type="project" value="InterPro"/>
</dbReference>
<dbReference type="AlphaFoldDB" id="A0A9X8UHX4"/>
<dbReference type="InterPro" id="IPR001041">
    <property type="entry name" value="2Fe-2S_ferredoxin-type"/>
</dbReference>
<dbReference type="InterPro" id="IPR041414">
    <property type="entry name" value="Raco-like_middle"/>
</dbReference>
<dbReference type="Proteomes" id="UP000294682">
    <property type="component" value="Unassembled WGS sequence"/>
</dbReference>
<organism evidence="2 3">
    <name type="scientific">Harryflintia acetispora</name>
    <dbReference type="NCBI Taxonomy" id="1849041"/>
    <lineage>
        <taxon>Bacteria</taxon>
        <taxon>Bacillati</taxon>
        <taxon>Bacillota</taxon>
        <taxon>Clostridia</taxon>
        <taxon>Eubacteriales</taxon>
        <taxon>Oscillospiraceae</taxon>
        <taxon>Harryflintia</taxon>
    </lineage>
</organism>
<proteinExistence type="predicted"/>
<sequence>MKIDCRNGDTVADALKGQNILLTPCGGRGSCGKCRIQTLAGEWLPPTGDERRLLSSEELAQGIRLACQARGTGLCEVKVLFQTDEMHIQSAHGQLTGPLRKLRRDMDGKYGFTADLGTTTVVAQVWRGDGSLLGERAMPNPQGAFGADVISRIESALEGRGQELQDLAAGCLDELIKEACRQAGISPGSLEEGVIVGNTAMLTLLAGEDPQGLAVFPFEPGDYFGGWYGAQDLGLGAAGARIHLPRCIAGYVGADAVAAALAADLDRPGPVRLLGDIGTNGEMFLSLNGKLLCCSTAAGPAFEGGGISCGMPGIGGAISKVFLQEGQLKWETLGGTPRGVCGSGLLDAAAAFQALRLLDESGLLVKDGEPQPSMEIGDSKIALTQRDIRNLQLAKSAIRAGMETLLSRAGVLPEQVETLYLAGGFGSCLNPKSAGAIGLIPPRLAPRAEGLGNAALLGAAAILLREEGRRRALAISKEAVHLELSQDPDFMERYVEHMMF</sequence>
<dbReference type="InterPro" id="IPR027980">
    <property type="entry name" value="RACo_C"/>
</dbReference>
<feature type="domain" description="2Fe-2S ferredoxin-type" evidence="1">
    <location>
        <begin position="1"/>
        <end position="85"/>
    </location>
</feature>
<evidence type="ECO:0000313" key="3">
    <source>
        <dbReference type="Proteomes" id="UP000294682"/>
    </source>
</evidence>
<dbReference type="Pfam" id="PF17651">
    <property type="entry name" value="Raco_middle"/>
    <property type="match status" value="1"/>
</dbReference>
<dbReference type="CDD" id="cd00207">
    <property type="entry name" value="fer2"/>
    <property type="match status" value="1"/>
</dbReference>
<reference evidence="2 3" key="1">
    <citation type="submission" date="2019-03" db="EMBL/GenBank/DDBJ databases">
        <title>Genomic Encyclopedia of Type Strains, Phase IV (KMG-IV): sequencing the most valuable type-strain genomes for metagenomic binning, comparative biology and taxonomic classification.</title>
        <authorList>
            <person name="Goeker M."/>
        </authorList>
    </citation>
    <scope>NUCLEOTIDE SEQUENCE [LARGE SCALE GENOMIC DNA]</scope>
    <source>
        <strain evidence="2 3">DSM 100433</strain>
    </source>
</reference>
<accession>A0A9X8UHX4</accession>
<evidence type="ECO:0000313" key="2">
    <source>
        <dbReference type="EMBL" id="TCL42471.1"/>
    </source>
</evidence>
<dbReference type="EMBL" id="SLUK01000010">
    <property type="protein sequence ID" value="TCL42471.1"/>
    <property type="molecule type" value="Genomic_DNA"/>
</dbReference>
<dbReference type="Gene3D" id="3.10.20.30">
    <property type="match status" value="1"/>
</dbReference>
<name>A0A9X8UHX4_9FIRM</name>
<dbReference type="SUPFAM" id="SSF54292">
    <property type="entry name" value="2Fe-2S ferredoxin-like"/>
    <property type="match status" value="1"/>
</dbReference>
<evidence type="ECO:0000259" key="1">
    <source>
        <dbReference type="PROSITE" id="PS51085"/>
    </source>
</evidence>
<dbReference type="InterPro" id="IPR036010">
    <property type="entry name" value="2Fe-2S_ferredoxin-like_sf"/>
</dbReference>
<dbReference type="PANTHER" id="PTHR42895:SF2">
    <property type="entry name" value="IRON-SULFUR CLUSTER PROTEIN"/>
    <property type="match status" value="1"/>
</dbReference>
<dbReference type="PANTHER" id="PTHR42895">
    <property type="entry name" value="IRON-SULFUR CLUSTER-BINDING PROTEIN-RELATED"/>
    <property type="match status" value="1"/>
</dbReference>
<comment type="caution">
    <text evidence="2">The sequence shown here is derived from an EMBL/GenBank/DDBJ whole genome shotgun (WGS) entry which is preliminary data.</text>
</comment>
<dbReference type="Pfam" id="PF00111">
    <property type="entry name" value="Fer2"/>
    <property type="match status" value="1"/>
</dbReference>
<dbReference type="InterPro" id="IPR042259">
    <property type="entry name" value="Raco-like_middle_sf"/>
</dbReference>
<dbReference type="PROSITE" id="PS51085">
    <property type="entry name" value="2FE2S_FER_2"/>
    <property type="match status" value="1"/>
</dbReference>